<evidence type="ECO:0000259" key="6">
    <source>
        <dbReference type="Pfam" id="PF02826"/>
    </source>
</evidence>
<reference evidence="7 8" key="1">
    <citation type="submission" date="2018-10" db="EMBL/GenBank/DDBJ databases">
        <title>Draft Genome Sequence of Anaerotignum sp. KCTC 15736.</title>
        <authorList>
            <person name="Choi S.H."/>
            <person name="Kim J.S."/>
            <person name="Kang S.W."/>
            <person name="Lee J.S."/>
            <person name="Park S.H."/>
        </authorList>
    </citation>
    <scope>NUCLEOTIDE SEQUENCE [LARGE SCALE GENOMIC DNA]</scope>
    <source>
        <strain evidence="7 8">KCTC 15736</strain>
    </source>
</reference>
<feature type="domain" description="D-isomer specific 2-hydroxyacid dehydrogenase NAD-binding" evidence="6">
    <location>
        <begin position="112"/>
        <end position="286"/>
    </location>
</feature>
<dbReference type="PANTHER" id="PTHR43761:SF1">
    <property type="entry name" value="D-ISOMER SPECIFIC 2-HYDROXYACID DEHYDROGENASE CATALYTIC DOMAIN-CONTAINING PROTEIN-RELATED"/>
    <property type="match status" value="1"/>
</dbReference>
<organism evidence="7 8">
    <name type="scientific">Anaerotignum faecicola</name>
    <dbReference type="NCBI Taxonomy" id="2358141"/>
    <lineage>
        <taxon>Bacteria</taxon>
        <taxon>Bacillati</taxon>
        <taxon>Bacillota</taxon>
        <taxon>Clostridia</taxon>
        <taxon>Lachnospirales</taxon>
        <taxon>Anaerotignaceae</taxon>
        <taxon>Anaerotignum</taxon>
    </lineage>
</organism>
<dbReference type="Proteomes" id="UP000287361">
    <property type="component" value="Unassembled WGS sequence"/>
</dbReference>
<dbReference type="EMBL" id="BHVZ01000001">
    <property type="protein sequence ID" value="GCB29311.1"/>
    <property type="molecule type" value="Genomic_DNA"/>
</dbReference>
<evidence type="ECO:0000256" key="3">
    <source>
        <dbReference type="ARBA" id="ARBA00023027"/>
    </source>
</evidence>
<name>A0A401LCL0_9FIRM</name>
<evidence type="ECO:0000256" key="4">
    <source>
        <dbReference type="RuleBase" id="RU003719"/>
    </source>
</evidence>
<evidence type="ECO:0000259" key="5">
    <source>
        <dbReference type="Pfam" id="PF00389"/>
    </source>
</evidence>
<dbReference type="GeneID" id="86193967"/>
<evidence type="ECO:0000313" key="8">
    <source>
        <dbReference type="Proteomes" id="UP000287361"/>
    </source>
</evidence>
<evidence type="ECO:0000256" key="2">
    <source>
        <dbReference type="ARBA" id="ARBA00023002"/>
    </source>
</evidence>
<dbReference type="Pfam" id="PF00389">
    <property type="entry name" value="2-Hacid_dh"/>
    <property type="match status" value="1"/>
</dbReference>
<dbReference type="GO" id="GO:0051287">
    <property type="term" value="F:NAD binding"/>
    <property type="evidence" value="ECO:0007669"/>
    <property type="project" value="InterPro"/>
</dbReference>
<proteinExistence type="inferred from homology"/>
<evidence type="ECO:0000313" key="7">
    <source>
        <dbReference type="EMBL" id="GCB29311.1"/>
    </source>
</evidence>
<dbReference type="OrthoDB" id="9805416at2"/>
<evidence type="ECO:0000256" key="1">
    <source>
        <dbReference type="ARBA" id="ARBA00005854"/>
    </source>
</evidence>
<protein>
    <submittedName>
        <fullName evidence="7">2-hydroxyacid dehydrogenase</fullName>
    </submittedName>
</protein>
<comment type="similarity">
    <text evidence="1 4">Belongs to the D-isomer specific 2-hydroxyacid dehydrogenase family.</text>
</comment>
<dbReference type="CDD" id="cd12161">
    <property type="entry name" value="GDH_like_1"/>
    <property type="match status" value="1"/>
</dbReference>
<sequence>MKIVIIEPLGITPEKLAEATAAVKARGHEIVAYDTKEEDQDKLAERGKDADIIIIANQPFRKNVIEKCKNLKLLSVAFTGVDHIDVDFCKEKGICVCNAAGYSTNAVAELAFGLAISVLRNIPACDAVCRKEGTKAGLVGGELFGKTFGVVGTGAIGSKVAKIAQAFGCKVVAYSRTVKPEMQGAGIEYLSLEEVLKVSDIVSLHVPLNDKTKGLIGEKEIALMKKNAILLNTARGPVVDSEALAKALNEERIAGAGIDVFEMEPPVPAEHPLLHSKHTVVTPHVAFASHEALFTRAQIVSENILKWEDGKPQNVIC</sequence>
<keyword evidence="8" id="KW-1185">Reference proteome</keyword>
<dbReference type="InterPro" id="IPR036291">
    <property type="entry name" value="NAD(P)-bd_dom_sf"/>
</dbReference>
<dbReference type="InterPro" id="IPR029753">
    <property type="entry name" value="D-isomer_DH_CS"/>
</dbReference>
<comment type="caution">
    <text evidence="7">The sequence shown here is derived from an EMBL/GenBank/DDBJ whole genome shotgun (WGS) entry which is preliminary data.</text>
</comment>
<keyword evidence="3" id="KW-0520">NAD</keyword>
<feature type="domain" description="D-isomer specific 2-hydroxyacid dehydrogenase catalytic" evidence="5">
    <location>
        <begin position="18"/>
        <end position="314"/>
    </location>
</feature>
<dbReference type="AlphaFoldDB" id="A0A401LCL0"/>
<dbReference type="SUPFAM" id="SSF51735">
    <property type="entry name" value="NAD(P)-binding Rossmann-fold domains"/>
    <property type="match status" value="1"/>
</dbReference>
<dbReference type="FunFam" id="3.40.50.720:FF:000203">
    <property type="entry name" value="D-3-phosphoglycerate dehydrogenase (SerA)"/>
    <property type="match status" value="1"/>
</dbReference>
<dbReference type="InterPro" id="IPR006139">
    <property type="entry name" value="D-isomer_2_OHA_DH_cat_dom"/>
</dbReference>
<gene>
    <name evidence="7" type="primary">serA_2</name>
    <name evidence="7" type="ORF">KGMB03357_09720</name>
</gene>
<dbReference type="PROSITE" id="PS00670">
    <property type="entry name" value="D_2_HYDROXYACID_DH_2"/>
    <property type="match status" value="1"/>
</dbReference>
<dbReference type="InterPro" id="IPR006140">
    <property type="entry name" value="D-isomer_DH_NAD-bd"/>
</dbReference>
<keyword evidence="2 4" id="KW-0560">Oxidoreductase</keyword>
<dbReference type="RefSeq" id="WP_016407283.1">
    <property type="nucleotide sequence ID" value="NZ_DAVZTY010000114.1"/>
</dbReference>
<dbReference type="SUPFAM" id="SSF52283">
    <property type="entry name" value="Formate/glycerate dehydrogenase catalytic domain-like"/>
    <property type="match status" value="1"/>
</dbReference>
<accession>A0A401LCL0</accession>
<dbReference type="PANTHER" id="PTHR43761">
    <property type="entry name" value="D-ISOMER SPECIFIC 2-HYDROXYACID DEHYDROGENASE FAMILY PROTEIN (AFU_ORTHOLOGUE AFUA_1G13630)"/>
    <property type="match status" value="1"/>
</dbReference>
<dbReference type="InterPro" id="IPR050418">
    <property type="entry name" value="D-iso_2-hydroxyacid_DH_PdxB"/>
</dbReference>
<dbReference type="Gene3D" id="3.40.50.720">
    <property type="entry name" value="NAD(P)-binding Rossmann-like Domain"/>
    <property type="match status" value="2"/>
</dbReference>
<dbReference type="GO" id="GO:0016616">
    <property type="term" value="F:oxidoreductase activity, acting on the CH-OH group of donors, NAD or NADP as acceptor"/>
    <property type="evidence" value="ECO:0007669"/>
    <property type="project" value="InterPro"/>
</dbReference>
<dbReference type="PROSITE" id="PS00671">
    <property type="entry name" value="D_2_HYDROXYACID_DH_3"/>
    <property type="match status" value="1"/>
</dbReference>
<dbReference type="Pfam" id="PF02826">
    <property type="entry name" value="2-Hacid_dh_C"/>
    <property type="match status" value="1"/>
</dbReference>